<evidence type="ECO:0000256" key="3">
    <source>
        <dbReference type="ARBA" id="ARBA00022741"/>
    </source>
</evidence>
<dbReference type="Gene3D" id="3.40.50.12780">
    <property type="entry name" value="N-terminal domain of ligase-like"/>
    <property type="match status" value="1"/>
</dbReference>
<dbReference type="AlphaFoldDB" id="A0A7E4ZYC3"/>
<name>A0A7E4ZYC3_PANRE</name>
<dbReference type="CDD" id="cd05927">
    <property type="entry name" value="LC-FACS_euk"/>
    <property type="match status" value="1"/>
</dbReference>
<keyword evidence="3 13" id="KW-0547">Nucleotide-binding</keyword>
<organism evidence="15 16">
    <name type="scientific">Panagrellus redivivus</name>
    <name type="common">Microworm</name>
    <dbReference type="NCBI Taxonomy" id="6233"/>
    <lineage>
        <taxon>Eukaryota</taxon>
        <taxon>Metazoa</taxon>
        <taxon>Ecdysozoa</taxon>
        <taxon>Nematoda</taxon>
        <taxon>Chromadorea</taxon>
        <taxon>Rhabditida</taxon>
        <taxon>Tylenchina</taxon>
        <taxon>Panagrolaimomorpha</taxon>
        <taxon>Panagrolaimoidea</taxon>
        <taxon>Panagrolaimidae</taxon>
        <taxon>Panagrellus</taxon>
    </lineage>
</organism>
<evidence type="ECO:0000256" key="6">
    <source>
        <dbReference type="ARBA" id="ARBA00024469"/>
    </source>
</evidence>
<evidence type="ECO:0000256" key="11">
    <source>
        <dbReference type="ARBA" id="ARBA00024565"/>
    </source>
</evidence>
<evidence type="ECO:0000256" key="13">
    <source>
        <dbReference type="RuleBase" id="RU369030"/>
    </source>
</evidence>
<dbReference type="PANTHER" id="PTHR43272">
    <property type="entry name" value="LONG-CHAIN-FATTY-ACID--COA LIGASE"/>
    <property type="match status" value="1"/>
</dbReference>
<dbReference type="SUPFAM" id="SSF56801">
    <property type="entry name" value="Acetyl-CoA synthetase-like"/>
    <property type="match status" value="1"/>
</dbReference>
<comment type="catalytic activity">
    <reaction evidence="10">
        <text>(5Z,8Z,11Z,14Z)-eicosatetraenoate + ATP + CoA = (5Z,8Z,11Z,14Z)-eicosatetraenoyl-CoA + AMP + diphosphate</text>
        <dbReference type="Rhea" id="RHEA:19713"/>
        <dbReference type="ChEBI" id="CHEBI:30616"/>
        <dbReference type="ChEBI" id="CHEBI:32395"/>
        <dbReference type="ChEBI" id="CHEBI:33019"/>
        <dbReference type="ChEBI" id="CHEBI:57287"/>
        <dbReference type="ChEBI" id="CHEBI:57368"/>
        <dbReference type="ChEBI" id="CHEBI:456215"/>
        <dbReference type="EC" id="6.2.1.15"/>
    </reaction>
    <physiologicalReaction direction="left-to-right" evidence="10">
        <dbReference type="Rhea" id="RHEA:19714"/>
    </physiologicalReaction>
</comment>
<dbReference type="GO" id="GO:0005524">
    <property type="term" value="F:ATP binding"/>
    <property type="evidence" value="ECO:0007669"/>
    <property type="project" value="UniProtKB-KW"/>
</dbReference>
<keyword evidence="5 13" id="KW-0067">ATP-binding</keyword>
<keyword evidence="15" id="KW-1185">Reference proteome</keyword>
<protein>
    <recommendedName>
        <fullName evidence="13">Long-chain-fatty-acid--CoA ligase</fullName>
        <ecNumber evidence="13">6.2.1.3</ecNumber>
    </recommendedName>
</protein>
<comment type="function">
    <text evidence="13">Catalyzes the conversion of long-chain fatty acids to their active form acyl-CoAs for both synthesis of cellular lipids, and degradation via beta-oxidation.</text>
</comment>
<dbReference type="EC" id="6.2.1.3" evidence="13"/>
<comment type="catalytic activity">
    <reaction evidence="11">
        <text>(E)-hexadec-2-enoate + ATP + CoA = (2E)-hexadecenoyl-CoA + AMP + diphosphate</text>
        <dbReference type="Rhea" id="RHEA:36139"/>
        <dbReference type="ChEBI" id="CHEBI:30616"/>
        <dbReference type="ChEBI" id="CHEBI:33019"/>
        <dbReference type="ChEBI" id="CHEBI:57287"/>
        <dbReference type="ChEBI" id="CHEBI:61526"/>
        <dbReference type="ChEBI" id="CHEBI:72745"/>
        <dbReference type="ChEBI" id="CHEBI:456215"/>
    </reaction>
    <physiologicalReaction direction="left-to-right" evidence="11">
        <dbReference type="Rhea" id="RHEA:36140"/>
    </physiologicalReaction>
</comment>
<evidence type="ECO:0000256" key="1">
    <source>
        <dbReference type="ARBA" id="ARBA00006432"/>
    </source>
</evidence>
<evidence type="ECO:0000313" key="15">
    <source>
        <dbReference type="Proteomes" id="UP000492821"/>
    </source>
</evidence>
<evidence type="ECO:0000256" key="2">
    <source>
        <dbReference type="ARBA" id="ARBA00022598"/>
    </source>
</evidence>
<dbReference type="GO" id="GO:0016020">
    <property type="term" value="C:membrane"/>
    <property type="evidence" value="ECO:0007669"/>
    <property type="project" value="TreeGrafter"/>
</dbReference>
<accession>A0A7E4ZYC3</accession>
<dbReference type="Pfam" id="PF00501">
    <property type="entry name" value="AMP-binding"/>
    <property type="match status" value="1"/>
</dbReference>
<reference evidence="16" key="2">
    <citation type="submission" date="2020-10" db="UniProtKB">
        <authorList>
            <consortium name="WormBaseParasite"/>
        </authorList>
    </citation>
    <scope>IDENTIFICATION</scope>
</reference>
<proteinExistence type="inferred from homology"/>
<dbReference type="GO" id="GO:0005783">
    <property type="term" value="C:endoplasmic reticulum"/>
    <property type="evidence" value="ECO:0007669"/>
    <property type="project" value="TreeGrafter"/>
</dbReference>
<evidence type="ECO:0000256" key="5">
    <source>
        <dbReference type="ARBA" id="ARBA00022840"/>
    </source>
</evidence>
<evidence type="ECO:0000256" key="12">
    <source>
        <dbReference type="ARBA" id="ARBA00049139"/>
    </source>
</evidence>
<comment type="catalytic activity">
    <reaction evidence="8">
        <text>12-hydroxy-(5Z,8Z,10E,14Z)-eicosatetraenoate + ATP + CoA = 12-hydroxy-(5Z,8Z,10E,14Z)-eicosatetraenoyl-CoA + AMP + diphosphate</text>
        <dbReference type="Rhea" id="RHEA:52112"/>
        <dbReference type="ChEBI" id="CHEBI:30616"/>
        <dbReference type="ChEBI" id="CHEBI:33019"/>
        <dbReference type="ChEBI" id="CHEBI:57287"/>
        <dbReference type="ChEBI" id="CHEBI:90718"/>
        <dbReference type="ChEBI" id="CHEBI:136408"/>
        <dbReference type="ChEBI" id="CHEBI:456215"/>
    </reaction>
    <physiologicalReaction direction="left-to-right" evidence="8">
        <dbReference type="Rhea" id="RHEA:52113"/>
    </physiologicalReaction>
</comment>
<comment type="catalytic activity">
    <reaction evidence="9">
        <text>15-hydroxy-(5Z,8Z,11Z,13E)-eicosatetraenoate + ATP + CoA = 15-hydroxy-(5Z,8Z,11Z,13E)-eicosatetraenoyl-CoA + AMP + diphosphate</text>
        <dbReference type="Rhea" id="RHEA:52116"/>
        <dbReference type="ChEBI" id="CHEBI:30616"/>
        <dbReference type="ChEBI" id="CHEBI:33019"/>
        <dbReference type="ChEBI" id="CHEBI:57287"/>
        <dbReference type="ChEBI" id="CHEBI:78832"/>
        <dbReference type="ChEBI" id="CHEBI:136409"/>
        <dbReference type="ChEBI" id="CHEBI:456215"/>
    </reaction>
    <physiologicalReaction direction="left-to-right" evidence="9">
        <dbReference type="Rhea" id="RHEA:52117"/>
    </physiologicalReaction>
</comment>
<evidence type="ECO:0000256" key="9">
    <source>
        <dbReference type="ARBA" id="ARBA00024532"/>
    </source>
</evidence>
<dbReference type="Proteomes" id="UP000492821">
    <property type="component" value="Unassembled WGS sequence"/>
</dbReference>
<keyword evidence="4 13" id="KW-0276">Fatty acid metabolism</keyword>
<feature type="domain" description="AMP-dependent synthetase/ligase" evidence="14">
    <location>
        <begin position="129"/>
        <end position="531"/>
    </location>
</feature>
<comment type="similarity">
    <text evidence="1 13">Belongs to the ATP-dependent AMP-binding enzyme family.</text>
</comment>
<evidence type="ECO:0000256" key="10">
    <source>
        <dbReference type="ARBA" id="ARBA00024548"/>
    </source>
</evidence>
<keyword evidence="2 13" id="KW-0436">Ligase</keyword>
<comment type="catalytic activity">
    <reaction evidence="12">
        <text>hexadecanoate + ATP + CoA = hexadecanoyl-CoA + AMP + diphosphate</text>
        <dbReference type="Rhea" id="RHEA:30751"/>
        <dbReference type="ChEBI" id="CHEBI:7896"/>
        <dbReference type="ChEBI" id="CHEBI:30616"/>
        <dbReference type="ChEBI" id="CHEBI:33019"/>
        <dbReference type="ChEBI" id="CHEBI:57287"/>
        <dbReference type="ChEBI" id="CHEBI:57379"/>
        <dbReference type="ChEBI" id="CHEBI:456215"/>
    </reaction>
    <physiologicalReaction direction="left-to-right" evidence="12">
        <dbReference type="Rhea" id="RHEA:30752"/>
    </physiologicalReaction>
</comment>
<dbReference type="InterPro" id="IPR045311">
    <property type="entry name" value="LC-FACS_euk"/>
</dbReference>
<reference evidence="15" key="1">
    <citation type="journal article" date="2013" name="Genetics">
        <title>The draft genome and transcriptome of Panagrellus redivivus are shaped by the harsh demands of a free-living lifestyle.</title>
        <authorList>
            <person name="Srinivasan J."/>
            <person name="Dillman A.R."/>
            <person name="Macchietto M.G."/>
            <person name="Heikkinen L."/>
            <person name="Lakso M."/>
            <person name="Fracchia K.M."/>
            <person name="Antoshechkin I."/>
            <person name="Mortazavi A."/>
            <person name="Wong G."/>
            <person name="Sternberg P.W."/>
        </authorList>
    </citation>
    <scope>NUCLEOTIDE SEQUENCE [LARGE SCALE GENOMIC DNA]</scope>
    <source>
        <strain evidence="15">MT8872</strain>
    </source>
</reference>
<evidence type="ECO:0000259" key="14">
    <source>
        <dbReference type="Pfam" id="PF00501"/>
    </source>
</evidence>
<evidence type="ECO:0000256" key="4">
    <source>
        <dbReference type="ARBA" id="ARBA00022832"/>
    </source>
</evidence>
<evidence type="ECO:0000256" key="8">
    <source>
        <dbReference type="ARBA" id="ARBA00024495"/>
    </source>
</evidence>
<dbReference type="PROSITE" id="PS00455">
    <property type="entry name" value="AMP_BINDING"/>
    <property type="match status" value="1"/>
</dbReference>
<comment type="catalytic activity">
    <reaction evidence="7">
        <text>a long-chain fatty acid + ATP + CoA = a long-chain fatty acyl-CoA + AMP + diphosphate</text>
        <dbReference type="Rhea" id="RHEA:15421"/>
        <dbReference type="ChEBI" id="CHEBI:30616"/>
        <dbReference type="ChEBI" id="CHEBI:33019"/>
        <dbReference type="ChEBI" id="CHEBI:57287"/>
        <dbReference type="ChEBI" id="CHEBI:57560"/>
        <dbReference type="ChEBI" id="CHEBI:83139"/>
        <dbReference type="ChEBI" id="CHEBI:456215"/>
        <dbReference type="EC" id="6.2.1.3"/>
    </reaction>
    <physiologicalReaction direction="left-to-right" evidence="7">
        <dbReference type="Rhea" id="RHEA:15422"/>
    </physiologicalReaction>
</comment>
<dbReference type="PANTHER" id="PTHR43272:SF107">
    <property type="entry name" value="LONG-CHAIN-FATTY-ACID--COA LIGASE 5"/>
    <property type="match status" value="1"/>
</dbReference>
<dbReference type="InterPro" id="IPR020845">
    <property type="entry name" value="AMP-binding_CS"/>
</dbReference>
<comment type="catalytic activity">
    <reaction evidence="6">
        <text>5-hydroxy-(6E,8Z,11Z,14Z)-eicosatetraenoate + ATP + CoA = 5-hydroxy-(6E,8Z,11Z,14Z)-eicosatetraenoyl-CoA + AMP + diphosphate</text>
        <dbReference type="Rhea" id="RHEA:52108"/>
        <dbReference type="ChEBI" id="CHEBI:30616"/>
        <dbReference type="ChEBI" id="CHEBI:33019"/>
        <dbReference type="ChEBI" id="CHEBI:57287"/>
        <dbReference type="ChEBI" id="CHEBI:65341"/>
        <dbReference type="ChEBI" id="CHEBI:136407"/>
        <dbReference type="ChEBI" id="CHEBI:456215"/>
    </reaction>
    <physiologicalReaction direction="left-to-right" evidence="6">
        <dbReference type="Rhea" id="RHEA:52109"/>
    </physiologicalReaction>
</comment>
<dbReference type="WBParaSite" id="Pan_g2822.t1">
    <property type="protein sequence ID" value="Pan_g2822.t1"/>
    <property type="gene ID" value="Pan_g2822"/>
</dbReference>
<dbReference type="InterPro" id="IPR042099">
    <property type="entry name" value="ANL_N_sf"/>
</dbReference>
<evidence type="ECO:0000313" key="16">
    <source>
        <dbReference type="WBParaSite" id="Pan_g2822.t1"/>
    </source>
</evidence>
<evidence type="ECO:0000256" key="7">
    <source>
        <dbReference type="ARBA" id="ARBA00024484"/>
    </source>
</evidence>
<dbReference type="GO" id="GO:0047676">
    <property type="term" value="F:arachidonate-CoA ligase activity"/>
    <property type="evidence" value="ECO:0007669"/>
    <property type="project" value="UniProtKB-EC"/>
</dbReference>
<keyword evidence="13" id="KW-0443">Lipid metabolism</keyword>
<sequence length="710" mass="78938">MVKDSPLYVLPLNIGTRFVDLTEWASNNAQLNPYYTSATIAATIGTMGLGWYMWNSRHGKINPLVDPSSQTEELADGSRVCRYLSNGKLVASIHPDATTLYEAVRRGARVSNNGPMLGHRVKQADGTEPYVWLTYNDVIDRSVTVAHALRSIGIPTGSETFIGVYSKNRPEWIIIEHAVYTFSNVLVPLYETLGAEACSFSLNQTEIKIVFCDSLDKANSLLKQKENCPHLQHLVVMEPTVSEENKARFSESGLSLYAFAEFEELGKHAEKQPIQPPTADTLATICYTSGTTGTPKGVMLTHGNIISDGTTLDYFKYTNLSSEDVMISFLPLAHMFERVVQSVILTVGGRVGFFRGDIRTLADDIKTLQPTLLPVVPRVLNRLYDKVISEVNKSRLRKALFETAMTIKSREINQWIVRNNSLIDNIVFKKIREQLGGRVRLMITGSAPLAENVLTFIRCALGCFVVEGYGQTECVAAATITLEGDSTPGHVGVPSPCNAIKLVDVPELNYFAKDNAGEVCIKGYNVFKGYYKNEEQTKDTIDEEGWLHTGDIGRWTDFGTLKIVDRKKHIFKLAQGEYVAPERIENVYVRSKYIAQSFVHGESLKTTLVAIVVPDAEVLLSEAKKSLNLADATFEQLCQNETIKKLILDDMVAVGKAGGLNSFEQVKDIHLCSEAFSVENDLLTPTLKSKRPKLKTHFASHIEEMYKNLI</sequence>
<dbReference type="InterPro" id="IPR000873">
    <property type="entry name" value="AMP-dep_synth/lig_dom"/>
</dbReference>